<evidence type="ECO:0000256" key="4">
    <source>
        <dbReference type="SAM" id="Coils"/>
    </source>
</evidence>
<keyword evidence="7" id="KW-1185">Reference proteome</keyword>
<feature type="domain" description="Type I restriction modification DNA specificity" evidence="5">
    <location>
        <begin position="11"/>
        <end position="172"/>
    </location>
</feature>
<dbReference type="InterPro" id="IPR000055">
    <property type="entry name" value="Restrct_endonuc_typeI_TRD"/>
</dbReference>
<protein>
    <submittedName>
        <fullName evidence="6">Type I restriction enzyme S subunit</fullName>
    </submittedName>
</protein>
<evidence type="ECO:0000313" key="7">
    <source>
        <dbReference type="Proteomes" id="UP000249239"/>
    </source>
</evidence>
<feature type="coiled-coil region" evidence="4">
    <location>
        <begin position="161"/>
        <end position="188"/>
    </location>
</feature>
<evidence type="ECO:0000313" key="6">
    <source>
        <dbReference type="EMBL" id="PZX19993.1"/>
    </source>
</evidence>
<dbReference type="EMBL" id="QKZK01000003">
    <property type="protein sequence ID" value="PZX19993.1"/>
    <property type="molecule type" value="Genomic_DNA"/>
</dbReference>
<dbReference type="OrthoDB" id="825893at2"/>
<keyword evidence="4" id="KW-0175">Coiled coil</keyword>
<dbReference type="GO" id="GO:0009307">
    <property type="term" value="P:DNA restriction-modification system"/>
    <property type="evidence" value="ECO:0007669"/>
    <property type="project" value="UniProtKB-KW"/>
</dbReference>
<dbReference type="GO" id="GO:0003677">
    <property type="term" value="F:DNA binding"/>
    <property type="evidence" value="ECO:0007669"/>
    <property type="project" value="UniProtKB-KW"/>
</dbReference>
<dbReference type="InterPro" id="IPR051212">
    <property type="entry name" value="Type-I_RE_S_subunit"/>
</dbReference>
<keyword evidence="2" id="KW-0680">Restriction system</keyword>
<dbReference type="RefSeq" id="WP_111444183.1">
    <property type="nucleotide sequence ID" value="NZ_QKZK01000003.1"/>
</dbReference>
<evidence type="ECO:0000256" key="2">
    <source>
        <dbReference type="ARBA" id="ARBA00022747"/>
    </source>
</evidence>
<dbReference type="PANTHER" id="PTHR43140:SF1">
    <property type="entry name" value="TYPE I RESTRICTION ENZYME ECOKI SPECIFICITY SUBUNIT"/>
    <property type="match status" value="1"/>
</dbReference>
<dbReference type="AlphaFoldDB" id="A0A2W7NKK2"/>
<sequence length="582" mass="66140">MERGKQIYKLPEGWILEDLGNIAFINMGQSPPSSSYNYDRIGLPFYQGKSEFGDIYPIVEKYCSEPIKIVDSDDVLISVRAPIGPTNLVKDKSCIGRGLAGIKAFGGMSGKFLLYQLRVKVEELQEKGTGTTFKSISKSILEHSIFKIPPLNEQERIVSKIESLFSELDQAEKGLQKAKMQLKILRLTLLKSAFEGKLTEQWRKENNSESIEKLQNSIYKMRKQQFEDELALWKLEIDNWNKNGKKDKKPIKPKEPYSAPFISNKELKDLADIPNKWKWVKTSQIISIINNGYTPKSEFLGEGQGEIPFIKVYNLTFNGVLDFTINPTFIPKENHQLELKRSICQPGDVLINIVGPPLGKVSIVPETYREWNINQAIVLFRPNEYVLSKYISFYMQNSSTIQWLTDTAIGTAGQRNVKVSTCREIPIPLCPVEEQEKIIGILETKLSLKENLEKTIDSCIQTSNSLRQSILKNAFAGKLVPQDSLDKPASELLKQIKAEKETFLNKQIVSKQNAPKKIKKMSKALGIEEVLKNSTEPMSAKEVWQKSKHKDNIEDFYAELKELGDKVNEVKKGLESLLSLKQ</sequence>
<accession>A0A2W7NKK2</accession>
<dbReference type="SUPFAM" id="SSF116734">
    <property type="entry name" value="DNA methylase specificity domain"/>
    <property type="match status" value="2"/>
</dbReference>
<proteinExistence type="inferred from homology"/>
<evidence type="ECO:0000256" key="1">
    <source>
        <dbReference type="ARBA" id="ARBA00010923"/>
    </source>
</evidence>
<feature type="domain" description="Type I restriction modification DNA specificity" evidence="5">
    <location>
        <begin position="274"/>
        <end position="456"/>
    </location>
</feature>
<dbReference type="Pfam" id="PF01420">
    <property type="entry name" value="Methylase_S"/>
    <property type="match status" value="2"/>
</dbReference>
<organism evidence="6 7">
    <name type="scientific">Breznakibacter xylanolyticus</name>
    <dbReference type="NCBI Taxonomy" id="990"/>
    <lineage>
        <taxon>Bacteria</taxon>
        <taxon>Pseudomonadati</taxon>
        <taxon>Bacteroidota</taxon>
        <taxon>Bacteroidia</taxon>
        <taxon>Marinilabiliales</taxon>
        <taxon>Marinilabiliaceae</taxon>
        <taxon>Breznakibacter</taxon>
    </lineage>
</organism>
<dbReference type="PANTHER" id="PTHR43140">
    <property type="entry name" value="TYPE-1 RESTRICTION ENZYME ECOKI SPECIFICITY PROTEIN"/>
    <property type="match status" value="1"/>
</dbReference>
<evidence type="ECO:0000256" key="3">
    <source>
        <dbReference type="ARBA" id="ARBA00023125"/>
    </source>
</evidence>
<comment type="similarity">
    <text evidence="1">Belongs to the type-I restriction system S methylase family.</text>
</comment>
<comment type="caution">
    <text evidence="6">The sequence shown here is derived from an EMBL/GenBank/DDBJ whole genome shotgun (WGS) entry which is preliminary data.</text>
</comment>
<keyword evidence="3" id="KW-0238">DNA-binding</keyword>
<reference evidence="6 7" key="1">
    <citation type="submission" date="2018-06" db="EMBL/GenBank/DDBJ databases">
        <title>Genomic Encyclopedia of Archaeal and Bacterial Type Strains, Phase II (KMG-II): from individual species to whole genera.</title>
        <authorList>
            <person name="Goeker M."/>
        </authorList>
    </citation>
    <scope>NUCLEOTIDE SEQUENCE [LARGE SCALE GENOMIC DNA]</scope>
    <source>
        <strain evidence="6 7">DSM 6779</strain>
    </source>
</reference>
<evidence type="ECO:0000259" key="5">
    <source>
        <dbReference type="Pfam" id="PF01420"/>
    </source>
</evidence>
<gene>
    <name evidence="6" type="ORF">LX69_00443</name>
</gene>
<dbReference type="InterPro" id="IPR044946">
    <property type="entry name" value="Restrct_endonuc_typeI_TRD_sf"/>
</dbReference>
<name>A0A2W7NKK2_9BACT</name>
<dbReference type="Proteomes" id="UP000249239">
    <property type="component" value="Unassembled WGS sequence"/>
</dbReference>
<dbReference type="Gene3D" id="3.90.220.20">
    <property type="entry name" value="DNA methylase specificity domains"/>
    <property type="match status" value="2"/>
</dbReference>